<gene>
    <name evidence="1" type="ORF">GWI33_023113</name>
</gene>
<sequence>MKKKSKRFRAIPEYTLRILGTAKPEHVIRSKMLNT</sequence>
<comment type="caution">
    <text evidence="1">The sequence shown here is derived from an EMBL/GenBank/DDBJ whole genome shotgun (WGS) entry which is preliminary data.</text>
</comment>
<keyword evidence="2" id="KW-1185">Reference proteome</keyword>
<dbReference type="Proteomes" id="UP000625711">
    <property type="component" value="Unassembled WGS sequence"/>
</dbReference>
<dbReference type="AlphaFoldDB" id="A0A834LY41"/>
<organism evidence="1 2">
    <name type="scientific">Rhynchophorus ferrugineus</name>
    <name type="common">Red palm weevil</name>
    <name type="synonym">Curculio ferrugineus</name>
    <dbReference type="NCBI Taxonomy" id="354439"/>
    <lineage>
        <taxon>Eukaryota</taxon>
        <taxon>Metazoa</taxon>
        <taxon>Ecdysozoa</taxon>
        <taxon>Arthropoda</taxon>
        <taxon>Hexapoda</taxon>
        <taxon>Insecta</taxon>
        <taxon>Pterygota</taxon>
        <taxon>Neoptera</taxon>
        <taxon>Endopterygota</taxon>
        <taxon>Coleoptera</taxon>
        <taxon>Polyphaga</taxon>
        <taxon>Cucujiformia</taxon>
        <taxon>Curculionidae</taxon>
        <taxon>Dryophthorinae</taxon>
        <taxon>Rhynchophorus</taxon>
    </lineage>
</organism>
<protein>
    <submittedName>
        <fullName evidence="1">Uncharacterized protein</fullName>
    </submittedName>
</protein>
<dbReference type="EMBL" id="JAACXV010016766">
    <property type="protein sequence ID" value="KAF7264521.1"/>
    <property type="molecule type" value="Genomic_DNA"/>
</dbReference>
<evidence type="ECO:0000313" key="2">
    <source>
        <dbReference type="Proteomes" id="UP000625711"/>
    </source>
</evidence>
<proteinExistence type="predicted"/>
<evidence type="ECO:0000313" key="1">
    <source>
        <dbReference type="EMBL" id="KAF7264521.1"/>
    </source>
</evidence>
<reference evidence="1" key="1">
    <citation type="submission" date="2020-08" db="EMBL/GenBank/DDBJ databases">
        <title>Genome sequencing and assembly of the red palm weevil Rhynchophorus ferrugineus.</title>
        <authorList>
            <person name="Dias G.B."/>
            <person name="Bergman C.M."/>
            <person name="Manee M."/>
        </authorList>
    </citation>
    <scope>NUCLEOTIDE SEQUENCE</scope>
    <source>
        <strain evidence="1">AA-2017</strain>
        <tissue evidence="1">Whole larva</tissue>
    </source>
</reference>
<feature type="non-terminal residue" evidence="1">
    <location>
        <position position="35"/>
    </location>
</feature>
<name>A0A834LY41_RHYFE</name>
<accession>A0A834LY41</accession>